<dbReference type="eggNOG" id="COG0502">
    <property type="taxonomic scope" value="Bacteria"/>
</dbReference>
<dbReference type="NCBIfam" id="TIGR02351">
    <property type="entry name" value="thiH"/>
    <property type="match status" value="1"/>
</dbReference>
<dbReference type="KEGG" id="sfu:Sfum_1822"/>
<dbReference type="InterPro" id="IPR034428">
    <property type="entry name" value="ThiH/NoCL/HydG-like"/>
</dbReference>
<dbReference type="Pfam" id="PF06968">
    <property type="entry name" value="BATS"/>
    <property type="match status" value="1"/>
</dbReference>
<dbReference type="Gene3D" id="3.20.20.70">
    <property type="entry name" value="Aldolase class I"/>
    <property type="match status" value="1"/>
</dbReference>
<dbReference type="Pfam" id="PF04055">
    <property type="entry name" value="Radical_SAM"/>
    <property type="match status" value="1"/>
</dbReference>
<accession>A0LJA5</accession>
<keyword evidence="4" id="KW-0479">Metal-binding</keyword>
<dbReference type="RefSeq" id="WP_011698677.1">
    <property type="nucleotide sequence ID" value="NC_008554.1"/>
</dbReference>
<dbReference type="GO" id="GO:0005506">
    <property type="term" value="F:iron ion binding"/>
    <property type="evidence" value="ECO:0007669"/>
    <property type="project" value="InterPro"/>
</dbReference>
<dbReference type="InterPro" id="IPR058240">
    <property type="entry name" value="rSAM_sf"/>
</dbReference>
<proteinExistence type="predicted"/>
<dbReference type="AlphaFoldDB" id="A0LJA5"/>
<dbReference type="PANTHER" id="PTHR43583">
    <property type="entry name" value="2-IMINOACETATE SYNTHASE"/>
    <property type="match status" value="1"/>
</dbReference>
<keyword evidence="5" id="KW-0408">Iron</keyword>
<keyword evidence="3" id="KW-0949">S-adenosyl-L-methionine</keyword>
<dbReference type="Proteomes" id="UP000001784">
    <property type="component" value="Chromosome"/>
</dbReference>
<dbReference type="HOGENOM" id="CLU_046249_1_0_7"/>
<sequence>MSFYNEIKQYKWSDIGRDLKSRSRSDVERALGSRPVNLDGLISLLSPAAEPLLEEMAQEAHRLTIRRFGNVISMFAPLYISNVCMNRCAYCGFNAGNPVARLTLTVEQIEAEGRAIRALGFRHLLLVSGEAPKIVTMDYLKSALDVLRPLFPSLSVEIFPLDTAAYAELIDHGLDGLVVFQETYDEELYGKVHLGGKKRDYRWRLETPDRGGSAGFRRLGLGALLGLNDWRVEAFFLALHAQYLLRTYWKSQIGISFPRLRPAAGAFQPAHPVSDIDFVQLLTALRLFLPDASLVLSTREPASLRDHLVPLGITTMSAGSHTEPGGYSRESEAEAQFEIADRRSPEEVANMLREKGYEPVWKDWDSIFLTPGRETAAA</sequence>
<evidence type="ECO:0000256" key="5">
    <source>
        <dbReference type="ARBA" id="ARBA00023004"/>
    </source>
</evidence>
<dbReference type="STRING" id="335543.Sfum_1822"/>
<dbReference type="PROSITE" id="PS51918">
    <property type="entry name" value="RADICAL_SAM"/>
    <property type="match status" value="1"/>
</dbReference>
<dbReference type="OrthoDB" id="3320990at2"/>
<organism evidence="8 9">
    <name type="scientific">Syntrophobacter fumaroxidans (strain DSM 10017 / MPOB)</name>
    <dbReference type="NCBI Taxonomy" id="335543"/>
    <lineage>
        <taxon>Bacteria</taxon>
        <taxon>Pseudomonadati</taxon>
        <taxon>Thermodesulfobacteriota</taxon>
        <taxon>Syntrophobacteria</taxon>
        <taxon>Syntrophobacterales</taxon>
        <taxon>Syntrophobacteraceae</taxon>
        <taxon>Syntrophobacter</taxon>
    </lineage>
</organism>
<dbReference type="GO" id="GO:0051539">
    <property type="term" value="F:4 iron, 4 sulfur cluster binding"/>
    <property type="evidence" value="ECO:0007669"/>
    <property type="project" value="UniProtKB-KW"/>
</dbReference>
<dbReference type="SUPFAM" id="SSF102114">
    <property type="entry name" value="Radical SAM enzymes"/>
    <property type="match status" value="1"/>
</dbReference>
<keyword evidence="6" id="KW-0411">Iron-sulfur</keyword>
<dbReference type="SFLD" id="SFLDG01081">
    <property type="entry name" value="cleavage_of_the_Ca-Cb_bond_in"/>
    <property type="match status" value="1"/>
</dbReference>
<name>A0LJA5_SYNFM</name>
<evidence type="ECO:0000256" key="1">
    <source>
        <dbReference type="ARBA" id="ARBA00001966"/>
    </source>
</evidence>
<evidence type="ECO:0000313" key="8">
    <source>
        <dbReference type="EMBL" id="ABK17507.1"/>
    </source>
</evidence>
<dbReference type="InterPro" id="IPR012726">
    <property type="entry name" value="ThiH"/>
</dbReference>
<dbReference type="EMBL" id="CP000478">
    <property type="protein sequence ID" value="ABK17507.1"/>
    <property type="molecule type" value="Genomic_DNA"/>
</dbReference>
<dbReference type="SFLD" id="SFLDF00301">
    <property type="entry name" value="2-iminoacetate_synthase_(ThiH)"/>
    <property type="match status" value="1"/>
</dbReference>
<dbReference type="SFLD" id="SFLDS00029">
    <property type="entry name" value="Radical_SAM"/>
    <property type="match status" value="1"/>
</dbReference>
<dbReference type="GO" id="GO:0003824">
    <property type="term" value="F:catalytic activity"/>
    <property type="evidence" value="ECO:0007669"/>
    <property type="project" value="InterPro"/>
</dbReference>
<evidence type="ECO:0000256" key="3">
    <source>
        <dbReference type="ARBA" id="ARBA00022691"/>
    </source>
</evidence>
<evidence type="ECO:0000259" key="7">
    <source>
        <dbReference type="PROSITE" id="PS51918"/>
    </source>
</evidence>
<protein>
    <submittedName>
        <fullName evidence="8">Thiazole biosynthesis protein ThiH</fullName>
    </submittedName>
</protein>
<feature type="domain" description="Radical SAM core" evidence="7">
    <location>
        <begin position="70"/>
        <end position="311"/>
    </location>
</feature>
<dbReference type="InParanoid" id="A0LJA5"/>
<dbReference type="FunCoup" id="A0LJA5">
    <property type="interactions" value="110"/>
</dbReference>
<evidence type="ECO:0000256" key="2">
    <source>
        <dbReference type="ARBA" id="ARBA00022485"/>
    </source>
</evidence>
<dbReference type="InterPro" id="IPR007197">
    <property type="entry name" value="rSAM"/>
</dbReference>
<dbReference type="CDD" id="cd01335">
    <property type="entry name" value="Radical_SAM"/>
    <property type="match status" value="1"/>
</dbReference>
<dbReference type="SFLD" id="SFLDG01060">
    <property type="entry name" value="BATS_domain_containing"/>
    <property type="match status" value="1"/>
</dbReference>
<keyword evidence="2" id="KW-0004">4Fe-4S</keyword>
<evidence type="ECO:0000256" key="6">
    <source>
        <dbReference type="ARBA" id="ARBA00023014"/>
    </source>
</evidence>
<gene>
    <name evidence="8" type="ordered locus">Sfum_1822</name>
</gene>
<reference evidence="8 9" key="1">
    <citation type="submission" date="2006-10" db="EMBL/GenBank/DDBJ databases">
        <title>Complete sequence of Syntrophobacter fumaroxidans MPOB.</title>
        <authorList>
            <consortium name="US DOE Joint Genome Institute"/>
            <person name="Copeland A."/>
            <person name="Lucas S."/>
            <person name="Lapidus A."/>
            <person name="Barry K."/>
            <person name="Detter J.C."/>
            <person name="Glavina del Rio T."/>
            <person name="Hammon N."/>
            <person name="Israni S."/>
            <person name="Pitluck S."/>
            <person name="Goltsman E.G."/>
            <person name="Martinez M."/>
            <person name="Schmutz J."/>
            <person name="Larimer F."/>
            <person name="Land M."/>
            <person name="Hauser L."/>
            <person name="Kyrpides N."/>
            <person name="Kim E."/>
            <person name="Boone D.R."/>
            <person name="Brockman F."/>
            <person name="Culley D."/>
            <person name="Ferry J."/>
            <person name="Gunsalus R."/>
            <person name="McInerney M.J."/>
            <person name="Morrison M."/>
            <person name="Plugge C."/>
            <person name="Rohlin L."/>
            <person name="Scholten J."/>
            <person name="Sieber J."/>
            <person name="Stams A.J.M."/>
            <person name="Worm P."/>
            <person name="Henstra A.M."/>
            <person name="Richardson P."/>
        </authorList>
    </citation>
    <scope>NUCLEOTIDE SEQUENCE [LARGE SCALE GENOMIC DNA]</scope>
    <source>
        <strain evidence="9">DSM 10017 / MPOB</strain>
    </source>
</reference>
<keyword evidence="9" id="KW-1185">Reference proteome</keyword>
<dbReference type="InterPro" id="IPR010722">
    <property type="entry name" value="BATS_dom"/>
</dbReference>
<evidence type="ECO:0000256" key="4">
    <source>
        <dbReference type="ARBA" id="ARBA00022723"/>
    </source>
</evidence>
<comment type="cofactor">
    <cofactor evidence="1">
        <name>[4Fe-4S] cluster</name>
        <dbReference type="ChEBI" id="CHEBI:49883"/>
    </cofactor>
</comment>
<dbReference type="InterPro" id="IPR013785">
    <property type="entry name" value="Aldolase_TIM"/>
</dbReference>
<dbReference type="PANTHER" id="PTHR43583:SF1">
    <property type="entry name" value="2-IMINOACETATE SYNTHASE"/>
    <property type="match status" value="1"/>
</dbReference>
<dbReference type="SMART" id="SM00876">
    <property type="entry name" value="BATS"/>
    <property type="match status" value="1"/>
</dbReference>
<evidence type="ECO:0000313" key="9">
    <source>
        <dbReference type="Proteomes" id="UP000001784"/>
    </source>
</evidence>
<dbReference type="GO" id="GO:0009228">
    <property type="term" value="P:thiamine biosynthetic process"/>
    <property type="evidence" value="ECO:0007669"/>
    <property type="project" value="InterPro"/>
</dbReference>